<accession>A0A0T6BH13</accession>
<feature type="domain" description="CCDC22 coiled-coil" evidence="3">
    <location>
        <begin position="2"/>
        <end position="261"/>
    </location>
</feature>
<keyword evidence="2" id="KW-0175">Coiled coil</keyword>
<evidence type="ECO:0000256" key="2">
    <source>
        <dbReference type="SAM" id="Coils"/>
    </source>
</evidence>
<dbReference type="PANTHER" id="PTHR15668">
    <property type="entry name" value="JM1 PROTEIN"/>
    <property type="match status" value="1"/>
</dbReference>
<dbReference type="AlphaFoldDB" id="A0A0T6BH13"/>
<evidence type="ECO:0000313" key="5">
    <source>
        <dbReference type="Proteomes" id="UP000051574"/>
    </source>
</evidence>
<gene>
    <name evidence="4" type="ORF">AMK59_310</name>
</gene>
<reference evidence="4 5" key="1">
    <citation type="submission" date="2015-09" db="EMBL/GenBank/DDBJ databases">
        <title>Draft genome of the scarab beetle Oryctes borbonicus.</title>
        <authorList>
            <person name="Meyer J.M."/>
            <person name="Markov G.V."/>
            <person name="Baskaran P."/>
            <person name="Herrmann M."/>
            <person name="Sommer R.J."/>
            <person name="Roedelsperger C."/>
        </authorList>
    </citation>
    <scope>NUCLEOTIDE SEQUENCE [LARGE SCALE GENOMIC DNA]</scope>
    <source>
        <strain evidence="4">OB123</strain>
        <tissue evidence="4">Whole animal</tissue>
    </source>
</reference>
<comment type="caution">
    <text evidence="4">The sequence shown here is derived from an EMBL/GenBank/DDBJ whole genome shotgun (WGS) entry which is preliminary data.</text>
</comment>
<dbReference type="OrthoDB" id="10266736at2759"/>
<dbReference type="GO" id="GO:2000060">
    <property type="term" value="P:positive regulation of ubiquitin-dependent protein catabolic process"/>
    <property type="evidence" value="ECO:0007669"/>
    <property type="project" value="TreeGrafter"/>
</dbReference>
<dbReference type="InterPro" id="IPR048348">
    <property type="entry name" value="CCDC22_CC"/>
</dbReference>
<dbReference type="EMBL" id="LJIG01000344">
    <property type="protein sequence ID" value="KRT86596.1"/>
    <property type="molecule type" value="Genomic_DNA"/>
</dbReference>
<protein>
    <recommendedName>
        <fullName evidence="1">Coiled-coil domain-containing protein 22 homolog</fullName>
    </recommendedName>
</protein>
<sequence length="293" mass="34220">MLSQNIEKHKNHILALKHELESEKAIFTKVSEQKTLEDNTLKDLLLNYKIKSRTLTVLLKEENLEKLKNLVHSGSERLIELEKQWKEVEAPLLAEYNALSSEVNATKLKQQEEIERIKNTKEKRQQLLEEVKNKDKLEKLLKEERERLSQNTRRSAHTRRILEIIGNIKKQNEEIQKILNDTKAVQKDINILNGQLDRSFTLADELIFRNAKQDDMSRKAYKLLATLHNDCGEIIQAITEMGVIERESRNLQEQIDTEISKAVRISLEQVNTDMQNVKKEIASLIEQGRLQKQ</sequence>
<proteinExistence type="predicted"/>
<dbReference type="InterPro" id="IPR008530">
    <property type="entry name" value="CCDC22"/>
</dbReference>
<dbReference type="PANTHER" id="PTHR15668:SF4">
    <property type="entry name" value="COILED-COIL DOMAIN-CONTAINING PROTEIN 22"/>
    <property type="match status" value="1"/>
</dbReference>
<organism evidence="4 5">
    <name type="scientific">Oryctes borbonicus</name>
    <dbReference type="NCBI Taxonomy" id="1629725"/>
    <lineage>
        <taxon>Eukaryota</taxon>
        <taxon>Metazoa</taxon>
        <taxon>Ecdysozoa</taxon>
        <taxon>Arthropoda</taxon>
        <taxon>Hexapoda</taxon>
        <taxon>Insecta</taxon>
        <taxon>Pterygota</taxon>
        <taxon>Neoptera</taxon>
        <taxon>Endopterygota</taxon>
        <taxon>Coleoptera</taxon>
        <taxon>Polyphaga</taxon>
        <taxon>Scarabaeiformia</taxon>
        <taxon>Scarabaeidae</taxon>
        <taxon>Dynastinae</taxon>
        <taxon>Oryctes</taxon>
    </lineage>
</organism>
<dbReference type="Proteomes" id="UP000051574">
    <property type="component" value="Unassembled WGS sequence"/>
</dbReference>
<dbReference type="Pfam" id="PF05667">
    <property type="entry name" value="CCDC22_CC"/>
    <property type="match status" value="1"/>
</dbReference>
<feature type="coiled-coil region" evidence="2">
    <location>
        <begin position="110"/>
        <end position="188"/>
    </location>
</feature>
<evidence type="ECO:0000259" key="3">
    <source>
        <dbReference type="Pfam" id="PF05667"/>
    </source>
</evidence>
<keyword evidence="5" id="KW-1185">Reference proteome</keyword>
<dbReference type="GO" id="GO:0097602">
    <property type="term" value="F:cullin family protein binding"/>
    <property type="evidence" value="ECO:0007669"/>
    <property type="project" value="TreeGrafter"/>
</dbReference>
<evidence type="ECO:0000313" key="4">
    <source>
        <dbReference type="EMBL" id="KRT86596.1"/>
    </source>
</evidence>
<name>A0A0T6BH13_9SCAR</name>
<evidence type="ECO:0000256" key="1">
    <source>
        <dbReference type="ARBA" id="ARBA00017553"/>
    </source>
</evidence>